<feature type="chain" id="PRO_5009985524" description="Endolytic peptidoglycan transglycosylase RlpA" evidence="7">
    <location>
        <begin position="22"/>
        <end position="267"/>
    </location>
</feature>
<dbReference type="PROSITE" id="PS51724">
    <property type="entry name" value="SPOR"/>
    <property type="match status" value="1"/>
</dbReference>
<keyword evidence="2 4" id="KW-0456">Lyase</keyword>
<dbReference type="GO" id="GO:0000270">
    <property type="term" value="P:peptidoglycan metabolic process"/>
    <property type="evidence" value="ECO:0007669"/>
    <property type="project" value="UniProtKB-UniRule"/>
</dbReference>
<dbReference type="InterPro" id="IPR007730">
    <property type="entry name" value="SPOR-like_dom"/>
</dbReference>
<dbReference type="PROSITE" id="PS51257">
    <property type="entry name" value="PROKAR_LIPOPROTEIN"/>
    <property type="match status" value="1"/>
</dbReference>
<dbReference type="STRING" id="1212489.Ldro_0004"/>
<dbReference type="GO" id="GO:0042834">
    <property type="term" value="F:peptidoglycan binding"/>
    <property type="evidence" value="ECO:0007669"/>
    <property type="project" value="InterPro"/>
</dbReference>
<dbReference type="PANTHER" id="PTHR34183:SF1">
    <property type="entry name" value="ENDOLYTIC PEPTIDOGLYCAN TRANSGLYCOSYLASE RLPA"/>
    <property type="match status" value="1"/>
</dbReference>
<keyword evidence="3 4" id="KW-0961">Cell wall biogenesis/degradation</keyword>
<dbReference type="InterPro" id="IPR012997">
    <property type="entry name" value="RplA"/>
</dbReference>
<feature type="region of interest" description="Disordered" evidence="6">
    <location>
        <begin position="29"/>
        <end position="54"/>
    </location>
</feature>
<keyword evidence="4" id="KW-1003">Cell membrane</keyword>
<keyword evidence="10" id="KW-1185">Reference proteome</keyword>
<dbReference type="GO" id="GO:0008932">
    <property type="term" value="F:lytic endotransglycosylase activity"/>
    <property type="evidence" value="ECO:0007669"/>
    <property type="project" value="UniProtKB-UniRule"/>
</dbReference>
<feature type="compositionally biased region" description="Polar residues" evidence="6">
    <location>
        <begin position="29"/>
        <end position="47"/>
    </location>
</feature>
<proteinExistence type="inferred from homology"/>
<dbReference type="InterPro" id="IPR034718">
    <property type="entry name" value="RlpA"/>
</dbReference>
<name>A0A0W0TDL3_9GAMM</name>
<dbReference type="NCBIfam" id="TIGR00413">
    <property type="entry name" value="rlpA"/>
    <property type="match status" value="1"/>
</dbReference>
<gene>
    <name evidence="4" type="primary">rlpA</name>
    <name evidence="9" type="ORF">Ldro_0004</name>
</gene>
<comment type="similarity">
    <text evidence="4 5">Belongs to the RlpA family.</text>
</comment>
<evidence type="ECO:0000256" key="6">
    <source>
        <dbReference type="SAM" id="MobiDB-lite"/>
    </source>
</evidence>
<dbReference type="GO" id="GO:0005886">
    <property type="term" value="C:plasma membrane"/>
    <property type="evidence" value="ECO:0007669"/>
    <property type="project" value="UniProtKB-SubCell"/>
</dbReference>
<feature type="domain" description="SPOR" evidence="8">
    <location>
        <begin position="191"/>
        <end position="267"/>
    </location>
</feature>
<evidence type="ECO:0000256" key="1">
    <source>
        <dbReference type="ARBA" id="ARBA00022729"/>
    </source>
</evidence>
<dbReference type="OrthoDB" id="9779128at2"/>
<dbReference type="Pfam" id="PF03330">
    <property type="entry name" value="DPBB_1"/>
    <property type="match status" value="1"/>
</dbReference>
<dbReference type="Pfam" id="PF05036">
    <property type="entry name" value="SPOR"/>
    <property type="match status" value="1"/>
</dbReference>
<accession>A0A0W0TDL3</accession>
<dbReference type="PANTHER" id="PTHR34183">
    <property type="entry name" value="ENDOLYTIC PEPTIDOGLYCAN TRANSGLYCOSYLASE RLPA"/>
    <property type="match status" value="1"/>
</dbReference>
<sequence length="267" mass="29855">MRFFYIFLLISLLTSCTHELAAPVSSKRLNSKSYPNRNRDYSTTTQKDGAPTGPVPVFFKEMKPKNEPFSRYGNPGSYEIAGRTYKVMQNSSGYKVRGIASWYGTKFHSKRTSSGDKYDMYAMTAAHKTLPLPTYVRVRNLRNGREAIVKVNDRGPFHSDRVIDLSYAAAAKLGVFPTGTAPVEIEALSPGKRVAHYYVQAGAFSSQQLANSLQRKLSKLSPSPVTIEKYRQRYIVKVGPFASKSMTEQLKRRLAASGVRGSFTLLQ</sequence>
<keyword evidence="1 7" id="KW-0732">Signal</keyword>
<dbReference type="SUPFAM" id="SSF50685">
    <property type="entry name" value="Barwin-like endoglucanases"/>
    <property type="match status" value="1"/>
</dbReference>
<keyword evidence="4" id="KW-0564">Palmitate</keyword>
<keyword evidence="4 9" id="KW-0449">Lipoprotein</keyword>
<dbReference type="HAMAP" id="MF_02071">
    <property type="entry name" value="RlpA"/>
    <property type="match status" value="1"/>
</dbReference>
<dbReference type="EC" id="4.2.2.-" evidence="4"/>
<dbReference type="RefSeq" id="WP_058494570.1">
    <property type="nucleotide sequence ID" value="NZ_CAAAIU010000006.1"/>
</dbReference>
<dbReference type="EMBL" id="LNXY01000001">
    <property type="protein sequence ID" value="KTC93654.1"/>
    <property type="molecule type" value="Genomic_DNA"/>
</dbReference>
<evidence type="ECO:0000256" key="5">
    <source>
        <dbReference type="RuleBase" id="RU003495"/>
    </source>
</evidence>
<dbReference type="SUPFAM" id="SSF110997">
    <property type="entry name" value="Sporulation related repeat"/>
    <property type="match status" value="1"/>
</dbReference>
<dbReference type="InterPro" id="IPR036680">
    <property type="entry name" value="SPOR-like_sf"/>
</dbReference>
<evidence type="ECO:0000313" key="9">
    <source>
        <dbReference type="EMBL" id="KTC93654.1"/>
    </source>
</evidence>
<organism evidence="9 10">
    <name type="scientific">Legionella drozanskii LLAP-1</name>
    <dbReference type="NCBI Taxonomy" id="1212489"/>
    <lineage>
        <taxon>Bacteria</taxon>
        <taxon>Pseudomonadati</taxon>
        <taxon>Pseudomonadota</taxon>
        <taxon>Gammaproteobacteria</taxon>
        <taxon>Legionellales</taxon>
        <taxon>Legionellaceae</taxon>
        <taxon>Legionella</taxon>
    </lineage>
</organism>
<dbReference type="InterPro" id="IPR036908">
    <property type="entry name" value="RlpA-like_sf"/>
</dbReference>
<comment type="caution">
    <text evidence="9">The sequence shown here is derived from an EMBL/GenBank/DDBJ whole genome shotgun (WGS) entry which is preliminary data.</text>
</comment>
<protein>
    <recommendedName>
        <fullName evidence="4">Endolytic peptidoglycan transglycosylase RlpA</fullName>
        <ecNumber evidence="4">4.2.2.-</ecNumber>
    </recommendedName>
</protein>
<evidence type="ECO:0000256" key="3">
    <source>
        <dbReference type="ARBA" id="ARBA00023316"/>
    </source>
</evidence>
<evidence type="ECO:0000259" key="8">
    <source>
        <dbReference type="PROSITE" id="PS51724"/>
    </source>
</evidence>
<comment type="subcellular location">
    <subcellularLocation>
        <location evidence="4">Cell membrane</location>
        <topology evidence="4">Lipid-anchor</topology>
    </subcellularLocation>
</comment>
<comment type="function">
    <text evidence="4">Lytic transglycosylase with a strong preference for naked glycan strands that lack stem peptides.</text>
</comment>
<dbReference type="PATRIC" id="fig|1212489.4.peg.4"/>
<evidence type="ECO:0000256" key="4">
    <source>
        <dbReference type="HAMAP-Rule" id="MF_02071"/>
    </source>
</evidence>
<dbReference type="AlphaFoldDB" id="A0A0W0TDL3"/>
<dbReference type="Proteomes" id="UP000054736">
    <property type="component" value="Unassembled WGS sequence"/>
</dbReference>
<dbReference type="CDD" id="cd22268">
    <property type="entry name" value="DPBB_RlpA-like"/>
    <property type="match status" value="1"/>
</dbReference>
<evidence type="ECO:0000313" key="10">
    <source>
        <dbReference type="Proteomes" id="UP000054736"/>
    </source>
</evidence>
<feature type="signal peptide" evidence="7">
    <location>
        <begin position="1"/>
        <end position="21"/>
    </location>
</feature>
<dbReference type="Gene3D" id="2.40.40.10">
    <property type="entry name" value="RlpA-like domain"/>
    <property type="match status" value="1"/>
</dbReference>
<evidence type="ECO:0000256" key="7">
    <source>
        <dbReference type="SAM" id="SignalP"/>
    </source>
</evidence>
<dbReference type="FunFam" id="2.40.40.10:FF:000003">
    <property type="entry name" value="Endolytic peptidoglycan transglycosylase RlpA"/>
    <property type="match status" value="1"/>
</dbReference>
<dbReference type="GO" id="GO:0071555">
    <property type="term" value="P:cell wall organization"/>
    <property type="evidence" value="ECO:0007669"/>
    <property type="project" value="UniProtKB-KW"/>
</dbReference>
<dbReference type="InterPro" id="IPR009009">
    <property type="entry name" value="RlpA-like_DPBB"/>
</dbReference>
<dbReference type="Gene3D" id="3.30.70.1070">
    <property type="entry name" value="Sporulation related repeat"/>
    <property type="match status" value="1"/>
</dbReference>
<keyword evidence="4" id="KW-0472">Membrane</keyword>
<evidence type="ECO:0000256" key="2">
    <source>
        <dbReference type="ARBA" id="ARBA00023239"/>
    </source>
</evidence>
<reference evidence="9 10" key="1">
    <citation type="submission" date="2015-11" db="EMBL/GenBank/DDBJ databases">
        <title>Genomic analysis of 38 Legionella species identifies large and diverse effector repertoires.</title>
        <authorList>
            <person name="Burstein D."/>
            <person name="Amaro F."/>
            <person name="Zusman T."/>
            <person name="Lifshitz Z."/>
            <person name="Cohen O."/>
            <person name="Gilbert J.A."/>
            <person name="Pupko T."/>
            <person name="Shuman H.A."/>
            <person name="Segal G."/>
        </authorList>
    </citation>
    <scope>NUCLEOTIDE SEQUENCE [LARGE SCALE GENOMIC DNA]</scope>
    <source>
        <strain evidence="9 10">ATCC 700990</strain>
    </source>
</reference>